<evidence type="ECO:0000313" key="4">
    <source>
        <dbReference type="Proteomes" id="UP000198546"/>
    </source>
</evidence>
<name>A0A1G6W666_9ACTN</name>
<keyword evidence="2" id="KW-0472">Membrane</keyword>
<feature type="transmembrane region" description="Helical" evidence="2">
    <location>
        <begin position="44"/>
        <end position="75"/>
    </location>
</feature>
<gene>
    <name evidence="3" type="ORF">SAMN04489747_1339</name>
</gene>
<feature type="transmembrane region" description="Helical" evidence="2">
    <location>
        <begin position="12"/>
        <end position="32"/>
    </location>
</feature>
<dbReference type="AlphaFoldDB" id="A0A1G6W666"/>
<feature type="transmembrane region" description="Helical" evidence="2">
    <location>
        <begin position="173"/>
        <end position="194"/>
    </location>
</feature>
<feature type="region of interest" description="Disordered" evidence="1">
    <location>
        <begin position="364"/>
        <end position="385"/>
    </location>
</feature>
<feature type="transmembrane region" description="Helical" evidence="2">
    <location>
        <begin position="332"/>
        <end position="354"/>
    </location>
</feature>
<feature type="transmembrane region" description="Helical" evidence="2">
    <location>
        <begin position="105"/>
        <end position="126"/>
    </location>
</feature>
<feature type="transmembrane region" description="Helical" evidence="2">
    <location>
        <begin position="256"/>
        <end position="276"/>
    </location>
</feature>
<dbReference type="Proteomes" id="UP000198546">
    <property type="component" value="Chromosome i"/>
</dbReference>
<feature type="transmembrane region" description="Helical" evidence="2">
    <location>
        <begin position="215"/>
        <end position="236"/>
    </location>
</feature>
<organism evidence="3 4">
    <name type="scientific">Auraticoccus monumenti</name>
    <dbReference type="NCBI Taxonomy" id="675864"/>
    <lineage>
        <taxon>Bacteria</taxon>
        <taxon>Bacillati</taxon>
        <taxon>Actinomycetota</taxon>
        <taxon>Actinomycetes</taxon>
        <taxon>Propionibacteriales</taxon>
        <taxon>Propionibacteriaceae</taxon>
        <taxon>Auraticoccus</taxon>
    </lineage>
</organism>
<evidence type="ECO:0000313" key="3">
    <source>
        <dbReference type="EMBL" id="SDD60516.1"/>
    </source>
</evidence>
<dbReference type="EMBL" id="LT629688">
    <property type="protein sequence ID" value="SDD60516.1"/>
    <property type="molecule type" value="Genomic_DNA"/>
</dbReference>
<feature type="compositionally biased region" description="Gly residues" evidence="1">
    <location>
        <begin position="364"/>
        <end position="374"/>
    </location>
</feature>
<proteinExistence type="predicted"/>
<keyword evidence="4" id="KW-1185">Reference proteome</keyword>
<feature type="compositionally biased region" description="Low complexity" evidence="1">
    <location>
        <begin position="375"/>
        <end position="385"/>
    </location>
</feature>
<feature type="transmembrane region" description="Helical" evidence="2">
    <location>
        <begin position="133"/>
        <end position="153"/>
    </location>
</feature>
<dbReference type="OrthoDB" id="2717873at2"/>
<reference evidence="3 4" key="1">
    <citation type="submission" date="2016-10" db="EMBL/GenBank/DDBJ databases">
        <authorList>
            <person name="de Groot N.N."/>
        </authorList>
    </citation>
    <scope>NUCLEOTIDE SEQUENCE [LARGE SCALE GENOMIC DNA]</scope>
    <source>
        <strain evidence="3 4">MON 2.2</strain>
    </source>
</reference>
<keyword evidence="2" id="KW-0812">Transmembrane</keyword>
<accession>A0A1G6W666</accession>
<sequence>MDPLTRTRRDALLTATLTSAVAAVLGLGWLLLPGRGGFYADPSNAWLASLAGTTTATVVHTVAALLGVAVGLAGLARALPRPVVAVAGVLELLCFGLLLQSMGTLAVTGYLVAMAMPAVLVVLLLQVVRRYPVARWVVGVPALAALVVGAVLAREALGTLTVTLTSALAAQGSRLLVVLLLLLTGAGWAATLAATAAGTPRAARATAWVVRHRRAITVAAACGPLPYALLRLTWLLPSDLLSPALVPEGLDLTTRVWGLLLSSGAWLGVVLTLGLIRPWGEVFPRWVPRLAGQRVPVAAAAAPGGLVAAVLCFTAVPMLVAVPEGNLTEAAYLALVFPCWFWGPTLALAVWGYVGHRRADVGSGATGGSGGDGAGRSASTPVTAG</sequence>
<dbReference type="STRING" id="675864.SAMN04489747_1339"/>
<dbReference type="RefSeq" id="WP_090591779.1">
    <property type="nucleotide sequence ID" value="NZ_LT629688.1"/>
</dbReference>
<feature type="transmembrane region" description="Helical" evidence="2">
    <location>
        <begin position="297"/>
        <end position="320"/>
    </location>
</feature>
<protein>
    <submittedName>
        <fullName evidence="3">Uncharacterized protein</fullName>
    </submittedName>
</protein>
<feature type="transmembrane region" description="Helical" evidence="2">
    <location>
        <begin position="82"/>
        <end position="99"/>
    </location>
</feature>
<evidence type="ECO:0000256" key="2">
    <source>
        <dbReference type="SAM" id="Phobius"/>
    </source>
</evidence>
<evidence type="ECO:0000256" key="1">
    <source>
        <dbReference type="SAM" id="MobiDB-lite"/>
    </source>
</evidence>
<keyword evidence="2" id="KW-1133">Transmembrane helix</keyword>